<dbReference type="Proteomes" id="UP000285517">
    <property type="component" value="Chromosome"/>
</dbReference>
<dbReference type="AlphaFoldDB" id="A0A410G6G3"/>
<evidence type="ECO:0000313" key="2">
    <source>
        <dbReference type="Proteomes" id="UP000285517"/>
    </source>
</evidence>
<protein>
    <submittedName>
        <fullName evidence="1">Uncharacterized protein</fullName>
    </submittedName>
</protein>
<reference evidence="1 2" key="1">
    <citation type="submission" date="2019-01" db="EMBL/GenBank/DDBJ databases">
        <title>Complete genome sequencing of Aequorivita sp. H23M31.</title>
        <authorList>
            <person name="Bae J.-W."/>
        </authorList>
    </citation>
    <scope>NUCLEOTIDE SEQUENCE [LARGE SCALE GENOMIC DNA]</scope>
    <source>
        <strain evidence="1 2">H23M31</strain>
    </source>
</reference>
<accession>A0A410G6G3</accession>
<sequence length="67" mass="7873">MTKIGHLQIGEQIREEDILMKRLQGYISVFILVLMRLEEATGRDTMYIGHKIYSKTESTNILWEAFI</sequence>
<dbReference type="RefSeq" id="WP_128251175.1">
    <property type="nucleotide sequence ID" value="NZ_CP034951.1"/>
</dbReference>
<organism evidence="1 2">
    <name type="scientific">Aequorivita ciconiae</name>
    <dbReference type="NCBI Taxonomy" id="2494375"/>
    <lineage>
        <taxon>Bacteria</taxon>
        <taxon>Pseudomonadati</taxon>
        <taxon>Bacteroidota</taxon>
        <taxon>Flavobacteriia</taxon>
        <taxon>Flavobacteriales</taxon>
        <taxon>Flavobacteriaceae</taxon>
        <taxon>Aequorivita</taxon>
    </lineage>
</organism>
<gene>
    <name evidence="1" type="ORF">EI546_14285</name>
</gene>
<name>A0A410G6G3_9FLAO</name>
<keyword evidence="2" id="KW-1185">Reference proteome</keyword>
<evidence type="ECO:0000313" key="1">
    <source>
        <dbReference type="EMBL" id="QAA82811.1"/>
    </source>
</evidence>
<proteinExistence type="predicted"/>
<dbReference type="EMBL" id="CP034951">
    <property type="protein sequence ID" value="QAA82811.1"/>
    <property type="molecule type" value="Genomic_DNA"/>
</dbReference>
<dbReference type="KEGG" id="aev:EI546_14285"/>